<dbReference type="EnsemblBacteria" id="CAK08495">
    <property type="protein sequence ID" value="CAK08495"/>
    <property type="gene ID" value="RL3007"/>
</dbReference>
<name>Q1MEX9_RHIJ3</name>
<dbReference type="HOGENOM" id="CLU_144002_0_0_5"/>
<evidence type="ECO:0000313" key="2">
    <source>
        <dbReference type="EMBL" id="CAK08495.1"/>
    </source>
</evidence>
<proteinExistence type="predicted"/>
<protein>
    <recommendedName>
        <fullName evidence="1">Phosphotyrosine protein phosphatase I domain-containing protein</fullName>
    </recommendedName>
</protein>
<reference evidence="2 3" key="1">
    <citation type="journal article" date="2006" name="Genome Biol.">
        <title>The genome of Rhizobium leguminosarum has recognizable core and accessory components.</title>
        <authorList>
            <person name="Young J.W."/>
            <person name="Crossman L.C."/>
            <person name="Johnston A.W.B."/>
            <person name="Thomson N.R."/>
            <person name="Ghazoui Z.F."/>
            <person name="Hull K.H."/>
            <person name="Wexler M."/>
            <person name="Curson A.R.J."/>
            <person name="Todd J.D."/>
            <person name="Poole P.S."/>
            <person name="Mauchline T.H."/>
            <person name="East A.K."/>
            <person name="Quail M.A."/>
            <person name="Churcher C."/>
            <person name="Arrowsmith C."/>
            <person name="Cherevach A."/>
            <person name="Chillingworth T."/>
            <person name="Clarke K."/>
            <person name="Cronin A."/>
            <person name="Davis P."/>
            <person name="Fraser A."/>
            <person name="Hance Z."/>
            <person name="Hauser H."/>
            <person name="Jagels K."/>
            <person name="Moule S."/>
            <person name="Mungall K."/>
            <person name="Norbertczak H."/>
            <person name="Rabbinowitsch E."/>
            <person name="Sanders M."/>
            <person name="Simmonds M."/>
            <person name="Whitehead S."/>
            <person name="Parkhill J."/>
        </authorList>
    </citation>
    <scope>NUCLEOTIDE SEQUENCE [LARGE SCALE GENOMIC DNA]</scope>
    <source>
        <strain evidence="3">DSM 114642 / LMG 32736 / 3841</strain>
    </source>
</reference>
<dbReference type="InterPro" id="IPR036196">
    <property type="entry name" value="Ptyr_pPase_sf"/>
</dbReference>
<feature type="domain" description="Phosphotyrosine protein phosphatase I" evidence="1">
    <location>
        <begin position="16"/>
        <end position="114"/>
    </location>
</feature>
<dbReference type="Proteomes" id="UP000006575">
    <property type="component" value="Chromosome"/>
</dbReference>
<gene>
    <name evidence="2" type="ordered locus">RL3007</name>
</gene>
<evidence type="ECO:0000313" key="3">
    <source>
        <dbReference type="Proteomes" id="UP000006575"/>
    </source>
</evidence>
<sequence length="120" mass="13758">MCYRRPCTLEERSNVKNVLFVCSQNKLRSPTAEQVFAGWPEIEVSSAGTNNDAENPLSNELIEWADIVFVMEKAHRAKVQGKYRSALKDKRLICLHIPDDYDFMDPALVQLLKAKVPRHL</sequence>
<dbReference type="InterPro" id="IPR023485">
    <property type="entry name" value="Ptyr_pPase"/>
</dbReference>
<accession>Q1MEX9</accession>
<dbReference type="InterPro" id="IPR016919">
    <property type="entry name" value="UCP029416_PTP"/>
</dbReference>
<evidence type="ECO:0000259" key="1">
    <source>
        <dbReference type="SMART" id="SM00226"/>
    </source>
</evidence>
<dbReference type="KEGG" id="rle:RL3007"/>
<dbReference type="EMBL" id="AM236080">
    <property type="protein sequence ID" value="CAK08495.1"/>
    <property type="molecule type" value="Genomic_DNA"/>
</dbReference>
<dbReference type="SMART" id="SM00226">
    <property type="entry name" value="LMWPc"/>
    <property type="match status" value="1"/>
</dbReference>
<dbReference type="eggNOG" id="COG4551">
    <property type="taxonomic scope" value="Bacteria"/>
</dbReference>
<dbReference type="AlphaFoldDB" id="Q1MEX9"/>
<dbReference type="SUPFAM" id="SSF52788">
    <property type="entry name" value="Phosphotyrosine protein phosphatases I"/>
    <property type="match status" value="1"/>
</dbReference>
<keyword evidence="3" id="KW-1185">Reference proteome</keyword>
<dbReference type="PIRSF" id="PIRSF029416">
    <property type="entry name" value="UCP029416_PTP"/>
    <property type="match status" value="1"/>
</dbReference>
<dbReference type="Pfam" id="PF01451">
    <property type="entry name" value="LMWPc"/>
    <property type="match status" value="1"/>
</dbReference>
<organism evidence="2 3">
    <name type="scientific">Rhizobium johnstonii (strain DSM 114642 / LMG 32736 / 3841)</name>
    <name type="common">Rhizobium leguminosarum bv. viciae</name>
    <dbReference type="NCBI Taxonomy" id="216596"/>
    <lineage>
        <taxon>Bacteria</taxon>
        <taxon>Pseudomonadati</taxon>
        <taxon>Pseudomonadota</taxon>
        <taxon>Alphaproteobacteria</taxon>
        <taxon>Hyphomicrobiales</taxon>
        <taxon>Rhizobiaceae</taxon>
        <taxon>Rhizobium/Agrobacterium group</taxon>
        <taxon>Rhizobium</taxon>
        <taxon>Rhizobium johnstonii</taxon>
    </lineage>
</organism>
<dbReference type="Gene3D" id="3.40.50.2300">
    <property type="match status" value="1"/>
</dbReference>